<dbReference type="Gene3D" id="3.10.450.50">
    <property type="match status" value="1"/>
</dbReference>
<organism evidence="1 2">
    <name type="scientific">Sediminibacillus halophilus</name>
    <dbReference type="NCBI Taxonomy" id="482461"/>
    <lineage>
        <taxon>Bacteria</taxon>
        <taxon>Bacillati</taxon>
        <taxon>Bacillota</taxon>
        <taxon>Bacilli</taxon>
        <taxon>Bacillales</taxon>
        <taxon>Bacillaceae</taxon>
        <taxon>Sediminibacillus</taxon>
    </lineage>
</organism>
<gene>
    <name evidence="1" type="ORF">SAMN05216244_2053</name>
</gene>
<dbReference type="AlphaFoldDB" id="A0A1G9RNB6"/>
<reference evidence="2" key="1">
    <citation type="submission" date="2016-10" db="EMBL/GenBank/DDBJ databases">
        <authorList>
            <person name="Varghese N."/>
            <person name="Submissions S."/>
        </authorList>
    </citation>
    <scope>NUCLEOTIDE SEQUENCE [LARGE SCALE GENOMIC DNA]</scope>
    <source>
        <strain evidence="2">CGMCC 1.6199</strain>
    </source>
</reference>
<keyword evidence="2" id="KW-1185">Reference proteome</keyword>
<dbReference type="OrthoDB" id="2968547at2"/>
<name>A0A1G9RNB6_9BACI</name>
<evidence type="ECO:0000313" key="2">
    <source>
        <dbReference type="Proteomes" id="UP000182347"/>
    </source>
</evidence>
<dbReference type="Proteomes" id="UP000182347">
    <property type="component" value="Unassembled WGS sequence"/>
</dbReference>
<dbReference type="EMBL" id="FNHF01000002">
    <property type="protein sequence ID" value="SDM24457.1"/>
    <property type="molecule type" value="Genomic_DNA"/>
</dbReference>
<dbReference type="RefSeq" id="WP_074598711.1">
    <property type="nucleotide sequence ID" value="NZ_FNHF01000002.1"/>
</dbReference>
<sequence>MKKVVTLIIFVAVLVILIFSWPNIREKFFPEKEAEHMINEYYNSLINEDYEDAFKVLYLYDYKKNSNEFLSTGTTLPKEQAKDFFMEKIAYLKEQNYIIKDYKIKNVEYSDAHTFWHHILLKVEVNGKMKEFNEVAEIWKGKLLIGEREDPYARFRDGKMKIKIPEHS</sequence>
<accession>A0A1G9RNB6</accession>
<evidence type="ECO:0000313" key="1">
    <source>
        <dbReference type="EMBL" id="SDM24457.1"/>
    </source>
</evidence>
<protein>
    <submittedName>
        <fullName evidence="1">Uncharacterized protein</fullName>
    </submittedName>
</protein>
<proteinExistence type="predicted"/>